<dbReference type="GO" id="GO:0003677">
    <property type="term" value="F:DNA binding"/>
    <property type="evidence" value="ECO:0007669"/>
    <property type="project" value="UniProtKB-KW"/>
</dbReference>
<dbReference type="OrthoDB" id="1607513at2759"/>
<dbReference type="GO" id="GO:0008270">
    <property type="term" value="F:zinc ion binding"/>
    <property type="evidence" value="ECO:0007669"/>
    <property type="project" value="UniProtKB-KW"/>
</dbReference>
<comment type="caution">
    <text evidence="11">The sequence shown here is derived from an EMBL/GenBank/DDBJ whole genome shotgun (WGS) entry which is preliminary data.</text>
</comment>
<evidence type="ECO:0000256" key="3">
    <source>
        <dbReference type="ARBA" id="ARBA00022771"/>
    </source>
</evidence>
<dbReference type="PANTHER" id="PTHR46481">
    <property type="entry name" value="ZINC FINGER BED DOMAIN-CONTAINING PROTEIN 4"/>
    <property type="match status" value="1"/>
</dbReference>
<comment type="subcellular location">
    <subcellularLocation>
        <location evidence="1">Nucleus</location>
    </subcellularLocation>
</comment>
<keyword evidence="7" id="KW-0804">Transcription</keyword>
<organism evidence="11 12">
    <name type="scientific">Haemaphysalis longicornis</name>
    <name type="common">Bush tick</name>
    <dbReference type="NCBI Taxonomy" id="44386"/>
    <lineage>
        <taxon>Eukaryota</taxon>
        <taxon>Metazoa</taxon>
        <taxon>Ecdysozoa</taxon>
        <taxon>Arthropoda</taxon>
        <taxon>Chelicerata</taxon>
        <taxon>Arachnida</taxon>
        <taxon>Acari</taxon>
        <taxon>Parasitiformes</taxon>
        <taxon>Ixodida</taxon>
        <taxon>Ixodoidea</taxon>
        <taxon>Ixodidae</taxon>
        <taxon>Haemaphysalinae</taxon>
        <taxon>Haemaphysalis</taxon>
    </lineage>
</organism>
<dbReference type="InterPro" id="IPR052035">
    <property type="entry name" value="ZnF_BED_domain_contain"/>
</dbReference>
<evidence type="ECO:0000256" key="2">
    <source>
        <dbReference type="ARBA" id="ARBA00022723"/>
    </source>
</evidence>
<proteinExistence type="predicted"/>
<dbReference type="InterPro" id="IPR008906">
    <property type="entry name" value="HATC_C_dom"/>
</dbReference>
<reference evidence="11 12" key="1">
    <citation type="journal article" date="2020" name="Cell">
        <title>Large-Scale Comparative Analyses of Tick Genomes Elucidate Their Genetic Diversity and Vector Capacities.</title>
        <authorList>
            <consortium name="Tick Genome and Microbiome Consortium (TIGMIC)"/>
            <person name="Jia N."/>
            <person name="Wang J."/>
            <person name="Shi W."/>
            <person name="Du L."/>
            <person name="Sun Y."/>
            <person name="Zhan W."/>
            <person name="Jiang J.F."/>
            <person name="Wang Q."/>
            <person name="Zhang B."/>
            <person name="Ji P."/>
            <person name="Bell-Sakyi L."/>
            <person name="Cui X.M."/>
            <person name="Yuan T.T."/>
            <person name="Jiang B.G."/>
            <person name="Yang W.F."/>
            <person name="Lam T.T."/>
            <person name="Chang Q.C."/>
            <person name="Ding S.J."/>
            <person name="Wang X.J."/>
            <person name="Zhu J.G."/>
            <person name="Ruan X.D."/>
            <person name="Zhao L."/>
            <person name="Wei J.T."/>
            <person name="Ye R.Z."/>
            <person name="Que T.C."/>
            <person name="Du C.H."/>
            <person name="Zhou Y.H."/>
            <person name="Cheng J.X."/>
            <person name="Dai P.F."/>
            <person name="Guo W.B."/>
            <person name="Han X.H."/>
            <person name="Huang E.J."/>
            <person name="Li L.F."/>
            <person name="Wei W."/>
            <person name="Gao Y.C."/>
            <person name="Liu J.Z."/>
            <person name="Shao H.Z."/>
            <person name="Wang X."/>
            <person name="Wang C.C."/>
            <person name="Yang T.C."/>
            <person name="Huo Q.B."/>
            <person name="Li W."/>
            <person name="Chen H.Y."/>
            <person name="Chen S.E."/>
            <person name="Zhou L.G."/>
            <person name="Ni X.B."/>
            <person name="Tian J.H."/>
            <person name="Sheng Y."/>
            <person name="Liu T."/>
            <person name="Pan Y.S."/>
            <person name="Xia L.Y."/>
            <person name="Li J."/>
            <person name="Zhao F."/>
            <person name="Cao W.C."/>
        </authorList>
    </citation>
    <scope>NUCLEOTIDE SEQUENCE [LARGE SCALE GENOMIC DNA]</scope>
    <source>
        <strain evidence="11">HaeL-2018</strain>
    </source>
</reference>
<dbReference type="PROSITE" id="PS50808">
    <property type="entry name" value="ZF_BED"/>
    <property type="match status" value="1"/>
</dbReference>
<evidence type="ECO:0000256" key="9">
    <source>
        <dbReference type="PROSITE-ProRule" id="PRU00027"/>
    </source>
</evidence>
<dbReference type="OMA" id="HMMAHFL"/>
<evidence type="ECO:0000313" key="11">
    <source>
        <dbReference type="EMBL" id="KAH9363119.1"/>
    </source>
</evidence>
<keyword evidence="5" id="KW-0805">Transcription regulation</keyword>
<dbReference type="Gene3D" id="1.10.10.1070">
    <property type="entry name" value="Zinc finger, BED domain-containing"/>
    <property type="match status" value="1"/>
</dbReference>
<evidence type="ECO:0000256" key="7">
    <source>
        <dbReference type="ARBA" id="ARBA00023163"/>
    </source>
</evidence>
<protein>
    <recommendedName>
        <fullName evidence="10">BED-type domain-containing protein</fullName>
    </recommendedName>
</protein>
<dbReference type="SMART" id="SM00614">
    <property type="entry name" value="ZnF_BED"/>
    <property type="match status" value="1"/>
</dbReference>
<name>A0A9J6FJX3_HAELO</name>
<dbReference type="AlphaFoldDB" id="A0A9J6FJX3"/>
<evidence type="ECO:0000256" key="6">
    <source>
        <dbReference type="ARBA" id="ARBA00023125"/>
    </source>
</evidence>
<accession>A0A9J6FJX3</accession>
<keyword evidence="4" id="KW-0862">Zinc</keyword>
<evidence type="ECO:0000313" key="12">
    <source>
        <dbReference type="Proteomes" id="UP000821853"/>
    </source>
</evidence>
<keyword evidence="2" id="KW-0479">Metal-binding</keyword>
<keyword evidence="8" id="KW-0539">Nucleus</keyword>
<dbReference type="Pfam" id="PF10683">
    <property type="entry name" value="DBD_Tnp_Hermes"/>
    <property type="match status" value="1"/>
</dbReference>
<keyword evidence="12" id="KW-1185">Reference proteome</keyword>
<keyword evidence="6" id="KW-0238">DNA-binding</keyword>
<evidence type="ECO:0000256" key="5">
    <source>
        <dbReference type="ARBA" id="ARBA00023015"/>
    </source>
</evidence>
<dbReference type="InterPro" id="IPR012337">
    <property type="entry name" value="RNaseH-like_sf"/>
</dbReference>
<dbReference type="GO" id="GO:0005634">
    <property type="term" value="C:nucleus"/>
    <property type="evidence" value="ECO:0007669"/>
    <property type="project" value="UniProtKB-SubCell"/>
</dbReference>
<dbReference type="Pfam" id="PF05699">
    <property type="entry name" value="Dimer_Tnp_hAT"/>
    <property type="match status" value="1"/>
</dbReference>
<dbReference type="EMBL" id="JABSTR010000001">
    <property type="protein sequence ID" value="KAH9363119.1"/>
    <property type="molecule type" value="Genomic_DNA"/>
</dbReference>
<sequence>MNAAELREKLAAGKLKLVAKQGKKSQVWNHFLEVVDAHTLSSVGHVQCKNCKAFFAYDGGKTGTSHLNRHKCKTAGNTTAITSFFAEKKTQVSSSVKDNVTTACVKWCAKDMRPFDVVCDDGFIKVADELIAIGAKYGSVSAKTVIPHPTTVSRRISEVANELREALMPEIQSAMKDGRCSMTLDMWTDDYKKVAYITATVHYVSAKWELRSLVLFTSDFPPERKTGESIRKEVVRRCAKLGIDEGMLSNVVFVTDQGANIINALRPYARMNCSAHVLTTILRNTFDEGYLTRELPELLEQLQKVKAVVTFLKQSGLASQLPHGVCQEVSTRWNSKLTMIKSVLTQYYEIESLLDSRGNLLLEDVNKALLMEVVDFLEPFKEASEKLEQDKVVTLPLVLMYYAKLKKHLTAALTDSPGVCKLKSRTLEFLELKLTVGELHKISTFLWPPFRHLRMLDEQDRKNVHDRVREMLTDVHLRLSQGGPSTEQLDNEPEAKRSLLQEFNEWQDAAEAQTTDSELDSYLRDSDSCEDIRRLLEWWGAQRKKYRGLSFLAKKVLSIPSTSASSERNFSAAGYVLQERRTCLKPENLDNLLFLHKNM</sequence>
<evidence type="ECO:0000256" key="8">
    <source>
        <dbReference type="ARBA" id="ARBA00023242"/>
    </source>
</evidence>
<evidence type="ECO:0000256" key="1">
    <source>
        <dbReference type="ARBA" id="ARBA00004123"/>
    </source>
</evidence>
<dbReference type="PANTHER" id="PTHR46481:SF10">
    <property type="entry name" value="ZINC FINGER BED DOMAIN-CONTAINING PROTEIN 39"/>
    <property type="match status" value="1"/>
</dbReference>
<evidence type="ECO:0000259" key="10">
    <source>
        <dbReference type="PROSITE" id="PS50808"/>
    </source>
</evidence>
<gene>
    <name evidence="11" type="ORF">HPB48_014099</name>
</gene>
<feature type="domain" description="BED-type" evidence="10">
    <location>
        <begin position="22"/>
        <end position="79"/>
    </location>
</feature>
<dbReference type="SUPFAM" id="SSF140996">
    <property type="entry name" value="Hermes dimerisation domain"/>
    <property type="match status" value="1"/>
</dbReference>
<keyword evidence="3 9" id="KW-0863">Zinc-finger</keyword>
<dbReference type="InterPro" id="IPR018473">
    <property type="entry name" value="Hermes_transposase_DNA-db"/>
</dbReference>
<dbReference type="VEuPathDB" id="VectorBase:HLOH_045876"/>
<dbReference type="SUPFAM" id="SSF53098">
    <property type="entry name" value="Ribonuclease H-like"/>
    <property type="match status" value="1"/>
</dbReference>
<dbReference type="Proteomes" id="UP000821853">
    <property type="component" value="Chromosome 1"/>
</dbReference>
<evidence type="ECO:0000256" key="4">
    <source>
        <dbReference type="ARBA" id="ARBA00022833"/>
    </source>
</evidence>
<dbReference type="GO" id="GO:0046983">
    <property type="term" value="F:protein dimerization activity"/>
    <property type="evidence" value="ECO:0007669"/>
    <property type="project" value="InterPro"/>
</dbReference>
<dbReference type="InterPro" id="IPR003656">
    <property type="entry name" value="Znf_BED"/>
</dbReference>